<dbReference type="GO" id="GO:1990904">
    <property type="term" value="C:ribonucleoprotein complex"/>
    <property type="evidence" value="ECO:0007669"/>
    <property type="project" value="UniProtKB-KW"/>
</dbReference>
<keyword evidence="5" id="KW-0694">RNA-binding</keyword>
<proteinExistence type="inferred from homology"/>
<dbReference type="Proteomes" id="UP000237073">
    <property type="component" value="Unassembled WGS sequence"/>
</dbReference>
<dbReference type="InterPro" id="IPR037214">
    <property type="entry name" value="TROVE_dom_sf"/>
</dbReference>
<dbReference type="SUPFAM" id="SSF140864">
    <property type="entry name" value="TROVE domain-like"/>
    <property type="match status" value="1"/>
</dbReference>
<evidence type="ECO:0000313" key="11">
    <source>
        <dbReference type="Proteomes" id="UP000247005"/>
    </source>
</evidence>
<reference evidence="10 11" key="1">
    <citation type="submission" date="2018-01" db="EMBL/GenBank/DDBJ databases">
        <title>Superficieibacter electus gen. nov., sp. nov., an extended-spectrum beta-lactamase possessing member of the Enterobacteriaceae family, isolated from intensive care unit surfaces.</title>
        <authorList>
            <person name="Potter R.F."/>
            <person name="D'Souza A.W."/>
        </authorList>
    </citation>
    <scope>NUCLEOTIDE SEQUENCE [LARGE SCALE GENOMIC DNA]</scope>
    <source>
        <strain evidence="9 11">BP-1</strain>
        <strain evidence="8 10">BP-2</strain>
    </source>
</reference>
<dbReference type="PANTHER" id="PTHR14202">
    <property type="entry name" value="60 KDA RIBONUCLEOPROTEIN SSA/RO"/>
    <property type="match status" value="1"/>
</dbReference>
<comment type="subcellular location">
    <subcellularLocation>
        <location evidence="1">Cytoplasm</location>
    </subcellularLocation>
</comment>
<dbReference type="GO" id="GO:0003723">
    <property type="term" value="F:RNA binding"/>
    <property type="evidence" value="ECO:0007669"/>
    <property type="project" value="UniProtKB-KW"/>
</dbReference>
<comment type="caution">
    <text evidence="9">The sequence shown here is derived from an EMBL/GenBank/DDBJ whole genome shotgun (WGS) entry which is preliminary data.</text>
</comment>
<keyword evidence="10" id="KW-1185">Reference proteome</keyword>
<evidence type="ECO:0000313" key="9">
    <source>
        <dbReference type="EMBL" id="POP44804.1"/>
    </source>
</evidence>
<dbReference type="Gene3D" id="3.40.50.410">
    <property type="entry name" value="von Willebrand factor, type A domain"/>
    <property type="match status" value="1"/>
</dbReference>
<keyword evidence="4" id="KW-0479">Metal-binding</keyword>
<dbReference type="SUPFAM" id="SSF53300">
    <property type="entry name" value="vWA-like"/>
    <property type="match status" value="1"/>
</dbReference>
<protein>
    <submittedName>
        <fullName evidence="9">TROVE domain-containing protein</fullName>
    </submittedName>
</protein>
<dbReference type="AlphaFoldDB" id="A0A2P5GKD9"/>
<evidence type="ECO:0000256" key="6">
    <source>
        <dbReference type="ARBA" id="ARBA00023274"/>
    </source>
</evidence>
<dbReference type="Pfam" id="PF25045">
    <property type="entry name" value="vWA_Ro60"/>
    <property type="match status" value="1"/>
</dbReference>
<accession>A0A2P5GKD9</accession>
<evidence type="ECO:0000256" key="2">
    <source>
        <dbReference type="ARBA" id="ARBA00007814"/>
    </source>
</evidence>
<feature type="domain" description="TROVE" evidence="7">
    <location>
        <begin position="19"/>
        <end position="325"/>
    </location>
</feature>
<evidence type="ECO:0000256" key="3">
    <source>
        <dbReference type="ARBA" id="ARBA00022490"/>
    </source>
</evidence>
<dbReference type="GO" id="GO:0005737">
    <property type="term" value="C:cytoplasm"/>
    <property type="evidence" value="ECO:0007669"/>
    <property type="project" value="UniProtKB-SubCell"/>
</dbReference>
<sequence>MANPDLFRSLSGNVPQADTCNYQNAPAFAFTPRHKLAQMVMTGSLNDTFYANAQAQLSDVLAVAGDLDDLFLAQAAIYGRERGMMKDMPALLTAILAARGSALLPVVFARVINNGRMLRNFVQIMRSGVTGRRSLGTRSKALVQRWLQQADETRLLQASVGNAPSLADIVKMVHPRPKAAWQDAFFAWLIGKPCDNAQLPEKTQALLAFRENGDATELPDVPFLLLTNEPLSTAQWTQLAQRMRWQTLRMNLNTLDRHGVFTDKAMVYQVAKRLADREQVHQSRVYPYQLLAAWSCLQNTMPQAIGNALQRAMEYALENVPRFNGRVVVCPDVSGSMSSPVTGYRKGASSRIRCIDVAALIAAAVLRRHPDARVLPFECDVVNVTLDPRQPVMRNAQKLASIGGGGTNCSAPLRKLLNERAPVDLLIMVSDNESWMDKSRHGSTATMECWLELKKRNPQARLVCIDLLPYGTTQAQERQDVLNVGGFSDDVFTVIDNFVHDRYGSEHWLDEIASVTL</sequence>
<evidence type="ECO:0000256" key="1">
    <source>
        <dbReference type="ARBA" id="ARBA00004496"/>
    </source>
</evidence>
<gene>
    <name evidence="9" type="ORF">CHU32_20905</name>
    <name evidence="8" type="ORF">CHU33_16985</name>
</gene>
<dbReference type="PANTHER" id="PTHR14202:SF0">
    <property type="entry name" value="RNA-BINDING PROTEIN RO60"/>
    <property type="match status" value="1"/>
</dbReference>
<organism evidence="9 11">
    <name type="scientific">Superficieibacter electus</name>
    <dbReference type="NCBI Taxonomy" id="2022662"/>
    <lineage>
        <taxon>Bacteria</taxon>
        <taxon>Pseudomonadati</taxon>
        <taxon>Pseudomonadota</taxon>
        <taxon>Gammaproteobacteria</taxon>
        <taxon>Enterobacterales</taxon>
        <taxon>Enterobacteriaceae</taxon>
        <taxon>Superficieibacter</taxon>
    </lineage>
</organism>
<dbReference type="OrthoDB" id="208855at2"/>
<dbReference type="Pfam" id="PF05731">
    <property type="entry name" value="TROVE"/>
    <property type="match status" value="1"/>
</dbReference>
<dbReference type="InterPro" id="IPR036465">
    <property type="entry name" value="vWFA_dom_sf"/>
</dbReference>
<dbReference type="EMBL" id="PQGE01000015">
    <property type="protein sequence ID" value="POP43251.1"/>
    <property type="molecule type" value="Genomic_DNA"/>
</dbReference>
<evidence type="ECO:0000313" key="10">
    <source>
        <dbReference type="Proteomes" id="UP000237073"/>
    </source>
</evidence>
<dbReference type="GO" id="GO:0046872">
    <property type="term" value="F:metal ion binding"/>
    <property type="evidence" value="ECO:0007669"/>
    <property type="project" value="UniProtKB-KW"/>
</dbReference>
<dbReference type="InterPro" id="IPR040322">
    <property type="entry name" value="TROVE2"/>
</dbReference>
<dbReference type="EMBL" id="PQGD01000019">
    <property type="protein sequence ID" value="POP44804.1"/>
    <property type="molecule type" value="Genomic_DNA"/>
</dbReference>
<name>A0A2P5GKD9_9ENTR</name>
<evidence type="ECO:0000256" key="5">
    <source>
        <dbReference type="ARBA" id="ARBA00022884"/>
    </source>
</evidence>
<evidence type="ECO:0000313" key="8">
    <source>
        <dbReference type="EMBL" id="POP43251.1"/>
    </source>
</evidence>
<dbReference type="RefSeq" id="WP_103677258.1">
    <property type="nucleotide sequence ID" value="NZ_PQGD01000019.1"/>
</dbReference>
<dbReference type="InterPro" id="IPR008858">
    <property type="entry name" value="TROVE_dom"/>
</dbReference>
<dbReference type="Proteomes" id="UP000247005">
    <property type="component" value="Unassembled WGS sequence"/>
</dbReference>
<evidence type="ECO:0000259" key="7">
    <source>
        <dbReference type="PROSITE" id="PS50988"/>
    </source>
</evidence>
<keyword evidence="3" id="KW-0963">Cytoplasm</keyword>
<dbReference type="PROSITE" id="PS50988">
    <property type="entry name" value="TROVE"/>
    <property type="match status" value="1"/>
</dbReference>
<comment type="similarity">
    <text evidence="2">Belongs to the Ro 60 kDa family.</text>
</comment>
<keyword evidence="6" id="KW-0687">Ribonucleoprotein</keyword>
<dbReference type="InterPro" id="IPR056800">
    <property type="entry name" value="vWA_Ro60"/>
</dbReference>
<evidence type="ECO:0000256" key="4">
    <source>
        <dbReference type="ARBA" id="ARBA00022723"/>
    </source>
</evidence>